<dbReference type="InterPro" id="IPR036028">
    <property type="entry name" value="SH3-like_dom_sf"/>
</dbReference>
<dbReference type="WBParaSite" id="jg22095">
    <property type="protein sequence ID" value="jg22095"/>
    <property type="gene ID" value="jg22095"/>
</dbReference>
<evidence type="ECO:0000256" key="1">
    <source>
        <dbReference type="SAM" id="MobiDB-lite"/>
    </source>
</evidence>
<sequence length="85" mass="9785">MYWWLCEQTEDTTKQGLVPRNYLSLFPIWRHRHRHNFQNFELPSAALLPSTGATASKWTESETDVITVNPPSSTTNASRELSTYA</sequence>
<proteinExistence type="predicted"/>
<protein>
    <submittedName>
        <fullName evidence="3">Uncharacterized protein</fullName>
    </submittedName>
</protein>
<dbReference type="AlphaFoldDB" id="A0A915DP92"/>
<dbReference type="SUPFAM" id="SSF50044">
    <property type="entry name" value="SH3-domain"/>
    <property type="match status" value="1"/>
</dbReference>
<evidence type="ECO:0000313" key="2">
    <source>
        <dbReference type="Proteomes" id="UP000887574"/>
    </source>
</evidence>
<name>A0A915DP92_9BILA</name>
<dbReference type="Proteomes" id="UP000887574">
    <property type="component" value="Unplaced"/>
</dbReference>
<keyword evidence="2" id="KW-1185">Reference proteome</keyword>
<accession>A0A915DP92</accession>
<evidence type="ECO:0000313" key="3">
    <source>
        <dbReference type="WBParaSite" id="jg22095"/>
    </source>
</evidence>
<feature type="region of interest" description="Disordered" evidence="1">
    <location>
        <begin position="66"/>
        <end position="85"/>
    </location>
</feature>
<reference evidence="3" key="1">
    <citation type="submission" date="2022-11" db="UniProtKB">
        <authorList>
            <consortium name="WormBaseParasite"/>
        </authorList>
    </citation>
    <scope>IDENTIFICATION</scope>
</reference>
<organism evidence="2 3">
    <name type="scientific">Ditylenchus dipsaci</name>
    <dbReference type="NCBI Taxonomy" id="166011"/>
    <lineage>
        <taxon>Eukaryota</taxon>
        <taxon>Metazoa</taxon>
        <taxon>Ecdysozoa</taxon>
        <taxon>Nematoda</taxon>
        <taxon>Chromadorea</taxon>
        <taxon>Rhabditida</taxon>
        <taxon>Tylenchina</taxon>
        <taxon>Tylenchomorpha</taxon>
        <taxon>Sphaerularioidea</taxon>
        <taxon>Anguinidae</taxon>
        <taxon>Anguininae</taxon>
        <taxon>Ditylenchus</taxon>
    </lineage>
</organism>